<dbReference type="KEGG" id="cpf:CPF_1209"/>
<dbReference type="HOGENOM" id="CLU_202373_6_3_9"/>
<name>A0A0H2YUB2_CLOP1</name>
<dbReference type="PaxDb" id="195103-CPF_1209"/>
<keyword evidence="1" id="KW-0472">Membrane</keyword>
<accession>A0A0H2YUB2</accession>
<organism evidence="2 3">
    <name type="scientific">Clostridium perfringens (strain ATCC 13124 / DSM 756 / JCM 1290 / NCIMB 6125 / NCTC 8237 / Type A)</name>
    <dbReference type="NCBI Taxonomy" id="195103"/>
    <lineage>
        <taxon>Bacteria</taxon>
        <taxon>Bacillati</taxon>
        <taxon>Bacillota</taxon>
        <taxon>Clostridia</taxon>
        <taxon>Eubacteriales</taxon>
        <taxon>Clostridiaceae</taxon>
        <taxon>Clostridium</taxon>
    </lineage>
</organism>
<sequence length="30" mass="3656">MDLILIITGLTFLILFIYLWYILLRGERNE</sequence>
<evidence type="ECO:0000313" key="2">
    <source>
        <dbReference type="EMBL" id="ABG84637.1"/>
    </source>
</evidence>
<dbReference type="EMBL" id="CP000246">
    <property type="protein sequence ID" value="ABG84637.1"/>
    <property type="molecule type" value="Genomic_DNA"/>
</dbReference>
<gene>
    <name evidence="2" type="ordered locus">CPF_1209</name>
</gene>
<dbReference type="Proteomes" id="UP000001823">
    <property type="component" value="Chromosome"/>
</dbReference>
<keyword evidence="3" id="KW-1185">Reference proteome</keyword>
<reference evidence="2 3" key="1">
    <citation type="journal article" date="2006" name="Genome Res.">
        <title>Skewed genomic variability in strains of the toxigenic bacterial pathogen, Clostridium perfringens.</title>
        <authorList>
            <person name="Myers G.S."/>
            <person name="Rasko D.A."/>
            <person name="Cheung J.K."/>
            <person name="Ravel J."/>
            <person name="Seshadri R."/>
            <person name="Deboy R.T."/>
            <person name="Ren Q."/>
            <person name="Varga J."/>
            <person name="Awad M.M."/>
            <person name="Brinkac L.M."/>
            <person name="Daugherty S.C."/>
            <person name="Haft D.H."/>
            <person name="Dodson R.J."/>
            <person name="Madupu R."/>
            <person name="Nelson W.C."/>
            <person name="Rosovitz M.J."/>
            <person name="Sullivan S.A."/>
            <person name="Khouri H."/>
            <person name="Dimitrov G.I."/>
            <person name="Watkins K.L."/>
            <person name="Mulligan S."/>
            <person name="Benton J."/>
            <person name="Radune D."/>
            <person name="Fisher D.J."/>
            <person name="Atkins H.S."/>
            <person name="Hiscox T."/>
            <person name="Jost B.H."/>
            <person name="Billington S.J."/>
            <person name="Songer J.G."/>
            <person name="McClane B.A."/>
            <person name="Titball R.W."/>
            <person name="Rood J.I."/>
            <person name="Melville S.B."/>
            <person name="Paulsen I.T."/>
        </authorList>
    </citation>
    <scope>NUCLEOTIDE SEQUENCE [LARGE SCALE GENOMIC DNA]</scope>
    <source>
        <strain evidence="3">ATCC 13124 / DSM 756 / JCM 1290 / NCIMB 6125 / NCTC 8237 / S 107 / Type A</strain>
    </source>
</reference>
<dbReference type="STRING" id="195103.CPF_1209"/>
<evidence type="ECO:0000256" key="1">
    <source>
        <dbReference type="SAM" id="Phobius"/>
    </source>
</evidence>
<dbReference type="AlphaFoldDB" id="A0A0H2YUB2"/>
<proteinExistence type="predicted"/>
<keyword evidence="1" id="KW-0812">Transmembrane</keyword>
<protein>
    <submittedName>
        <fullName evidence="2">K+-transporting ATPase, F subunit</fullName>
    </submittedName>
</protein>
<evidence type="ECO:0000313" key="3">
    <source>
        <dbReference type="Proteomes" id="UP000001823"/>
    </source>
</evidence>
<keyword evidence="1" id="KW-1133">Transmembrane helix</keyword>
<feature type="transmembrane region" description="Helical" evidence="1">
    <location>
        <begin position="6"/>
        <end position="24"/>
    </location>
</feature>